<reference evidence="1 2" key="1">
    <citation type="submission" date="2024-10" db="EMBL/GenBank/DDBJ databases">
        <title>Updated reference genomes for cyclostephanoid diatoms.</title>
        <authorList>
            <person name="Roberts W.R."/>
            <person name="Alverson A.J."/>
        </authorList>
    </citation>
    <scope>NUCLEOTIDE SEQUENCE [LARGE SCALE GENOMIC DNA]</scope>
    <source>
        <strain evidence="1 2">AJA228-03</strain>
    </source>
</reference>
<dbReference type="AlphaFoldDB" id="A0ABD3R722"/>
<organism evidence="1 2">
    <name type="scientific">Cyclostephanos tholiformis</name>
    <dbReference type="NCBI Taxonomy" id="382380"/>
    <lineage>
        <taxon>Eukaryota</taxon>
        <taxon>Sar</taxon>
        <taxon>Stramenopiles</taxon>
        <taxon>Ochrophyta</taxon>
        <taxon>Bacillariophyta</taxon>
        <taxon>Coscinodiscophyceae</taxon>
        <taxon>Thalassiosirophycidae</taxon>
        <taxon>Stephanodiscales</taxon>
        <taxon>Stephanodiscaceae</taxon>
        <taxon>Cyclostephanos</taxon>
    </lineage>
</organism>
<gene>
    <name evidence="1" type="ORF">ACHAXA_010648</name>
</gene>
<evidence type="ECO:0000313" key="2">
    <source>
        <dbReference type="Proteomes" id="UP001530377"/>
    </source>
</evidence>
<dbReference type="Proteomes" id="UP001530377">
    <property type="component" value="Unassembled WGS sequence"/>
</dbReference>
<proteinExistence type="predicted"/>
<protein>
    <submittedName>
        <fullName evidence="1">Uncharacterized protein</fullName>
    </submittedName>
</protein>
<keyword evidence="2" id="KW-1185">Reference proteome</keyword>
<dbReference type="EMBL" id="JALLPB020000538">
    <property type="protein sequence ID" value="KAL3808162.1"/>
    <property type="molecule type" value="Genomic_DNA"/>
</dbReference>
<name>A0ABD3R722_9STRA</name>
<accession>A0ABD3R722</accession>
<sequence length="92" mass="9915">MDRAVEARWRDPSLSAEEALRIGGYVFPPSSSINADGKRGSSSALGGVVDSDNVSISQRKNNLLRRLRLRRTSPSLAREESGCDECVPPGVS</sequence>
<evidence type="ECO:0000313" key="1">
    <source>
        <dbReference type="EMBL" id="KAL3808162.1"/>
    </source>
</evidence>
<comment type="caution">
    <text evidence="1">The sequence shown here is derived from an EMBL/GenBank/DDBJ whole genome shotgun (WGS) entry which is preliminary data.</text>
</comment>